<comment type="caution">
    <text evidence="1">The sequence shown here is derived from an EMBL/GenBank/DDBJ whole genome shotgun (WGS) entry which is preliminary data.</text>
</comment>
<reference evidence="1 2" key="1">
    <citation type="submission" date="2024-04" db="EMBL/GenBank/DDBJ databases">
        <title>WGS of bacteria from Torrens River.</title>
        <authorList>
            <person name="Wyrsch E.R."/>
            <person name="Drigo B."/>
        </authorList>
    </citation>
    <scope>NUCLEOTIDE SEQUENCE [LARGE SCALE GENOMIC DNA]</scope>
    <source>
        <strain evidence="1 2">TWI391</strain>
    </source>
</reference>
<keyword evidence="2" id="KW-1185">Reference proteome</keyword>
<organism evidence="1 2">
    <name type="scientific">Sphingobacterium kitahiroshimense</name>
    <dbReference type="NCBI Taxonomy" id="470446"/>
    <lineage>
        <taxon>Bacteria</taxon>
        <taxon>Pseudomonadati</taxon>
        <taxon>Bacteroidota</taxon>
        <taxon>Sphingobacteriia</taxon>
        <taxon>Sphingobacteriales</taxon>
        <taxon>Sphingobacteriaceae</taxon>
        <taxon>Sphingobacterium</taxon>
    </lineage>
</organism>
<evidence type="ECO:0000313" key="1">
    <source>
        <dbReference type="EMBL" id="MEN5379572.1"/>
    </source>
</evidence>
<dbReference type="RefSeq" id="WP_346582391.1">
    <property type="nucleotide sequence ID" value="NZ_JBDJNQ010000010.1"/>
</dbReference>
<name>A0ABV0BYI2_9SPHI</name>
<protein>
    <recommendedName>
        <fullName evidence="3">Lipid A biosynthesis acyltransferase</fullName>
    </recommendedName>
</protein>
<accession>A0ABV0BYI2</accession>
<gene>
    <name evidence="1" type="ORF">ABE541_20055</name>
</gene>
<proteinExistence type="predicted"/>
<sequence length="309" mass="36371">MKVQEKQNLHRLMWLANVQQFFQDKPVSILWEHYATWINNRDNFETLYREFSLKRLCELNKSGIERVDITGILITFHYGPYRLLPKLLVHMGYQVTLLVSGAVLKRELNYYRSELEDAGLLQDQLECIDANQANSLRHILRAIKKKRLVLLFLDADEGVGKEEEGIGEHKLAVPFGSHFFYWRTNIFKLACRFGIPVHCTYMKRANNPVQWKITPFMNIIDTTNGSSEELMMRAFSALQMAFHQMMNQGWIYWENWAFIHQYNGQAAIDKKGITAKGSWLAPFEYNRKKYLFDVKNRQFFEVASCFTDS</sequence>
<evidence type="ECO:0008006" key="3">
    <source>
        <dbReference type="Google" id="ProtNLM"/>
    </source>
</evidence>
<dbReference type="EMBL" id="JBDJNQ010000010">
    <property type="protein sequence ID" value="MEN5379572.1"/>
    <property type="molecule type" value="Genomic_DNA"/>
</dbReference>
<dbReference type="Proteomes" id="UP001409291">
    <property type="component" value="Unassembled WGS sequence"/>
</dbReference>
<evidence type="ECO:0000313" key="2">
    <source>
        <dbReference type="Proteomes" id="UP001409291"/>
    </source>
</evidence>